<reference evidence="12" key="1">
    <citation type="submission" date="2017-02" db="UniProtKB">
        <authorList>
            <consortium name="WormBaseParasite"/>
        </authorList>
    </citation>
    <scope>IDENTIFICATION</scope>
</reference>
<evidence type="ECO:0000256" key="4">
    <source>
        <dbReference type="ARBA" id="ARBA00023136"/>
    </source>
</evidence>
<dbReference type="Proteomes" id="UP000038040">
    <property type="component" value="Unplaced"/>
</dbReference>
<evidence type="ECO:0000313" key="9">
    <source>
        <dbReference type="EMBL" id="VDN51051.1"/>
    </source>
</evidence>
<reference evidence="9 11" key="2">
    <citation type="submission" date="2018-11" db="EMBL/GenBank/DDBJ databases">
        <authorList>
            <consortium name="Pathogen Informatics"/>
        </authorList>
    </citation>
    <scope>NUCLEOTIDE SEQUENCE [LARGE SCALE GENOMIC DNA]</scope>
</reference>
<evidence type="ECO:0000256" key="1">
    <source>
        <dbReference type="ARBA" id="ARBA00004370"/>
    </source>
</evidence>
<dbReference type="PANTHER" id="PTHR12943">
    <property type="entry name" value="HOMOCYSTEINE-RESPONSIVE ENDOPLASMIC RETICULUM-RESIDENT UNIQUITIN-LIKE DOMAIN HERPUD PROTEIN FAMILY MEMBER"/>
    <property type="match status" value="1"/>
</dbReference>
<dbReference type="STRING" id="318479.A0A0N4UF86"/>
<feature type="domain" description="Ubiquitin-like" evidence="8">
    <location>
        <begin position="9"/>
        <end position="70"/>
    </location>
</feature>
<dbReference type="WBParaSite" id="DME_0000608501-mRNA-1">
    <property type="protein sequence ID" value="DME_0000608501-mRNA-1"/>
    <property type="gene ID" value="DME_0000608501"/>
</dbReference>
<dbReference type="InterPro" id="IPR039751">
    <property type="entry name" value="HERPUD1/2"/>
</dbReference>
<feature type="transmembrane region" description="Helical" evidence="7">
    <location>
        <begin position="267"/>
        <end position="294"/>
    </location>
</feature>
<accession>A0A0N4UF86</accession>
<name>A0A0N4UF86_DRAME</name>
<dbReference type="SUPFAM" id="SSF54236">
    <property type="entry name" value="Ubiquitin-like"/>
    <property type="match status" value="1"/>
</dbReference>
<gene>
    <name evidence="9" type="ORF">DME_LOCUS1024</name>
</gene>
<dbReference type="Proteomes" id="UP000274756">
    <property type="component" value="Unassembled WGS sequence"/>
</dbReference>
<proteinExistence type="predicted"/>
<dbReference type="PANTHER" id="PTHR12943:SF27">
    <property type="entry name" value="HOMOCYSTEINE-INDUCED ENDOPLASMIC RETICULUM PROTEIN, ISOFORM A"/>
    <property type="match status" value="1"/>
</dbReference>
<sequence length="384" mass="44013">MLQENEESVVLLIRCALQLFEDIRINFPIDSTVLQLKNKLADICPSKPEVGRQRLIYAGYCLQDHHTLRSIFECHSADSDFYVIHLVCPPAVLKDLDNLRLRKKPSSSDSSHSSSQQQQQRQQQQQHEMPSTQSLTSSPPYSYYPWQPWPNTNYFIPFDCSDPQFLATYNAYMASYTNYIQQIFSNNGDSIPNINQHPLGFQFLNQAASVQQQLPEQNVQEEAGRVDNNRQAVGEVVQDAMGGVIGGIEDPQRDFLDTVYKAIRLCFLIVLVYAYSTPERFICVILFILGLWFVQARRNQRLDREQAERAAQRNPVEAPNILQSQATENSSENRNNDNGIQDESYEAAYREPTAWTVFWSTCYTFITSFFTSLIPDNPVPVNVN</sequence>
<organism evidence="10 12">
    <name type="scientific">Dracunculus medinensis</name>
    <name type="common">Guinea worm</name>
    <dbReference type="NCBI Taxonomy" id="318479"/>
    <lineage>
        <taxon>Eukaryota</taxon>
        <taxon>Metazoa</taxon>
        <taxon>Ecdysozoa</taxon>
        <taxon>Nematoda</taxon>
        <taxon>Chromadorea</taxon>
        <taxon>Rhabditida</taxon>
        <taxon>Spirurina</taxon>
        <taxon>Dracunculoidea</taxon>
        <taxon>Dracunculidae</taxon>
        <taxon>Dracunculus</taxon>
    </lineage>
</organism>
<dbReference type="GO" id="GO:0016020">
    <property type="term" value="C:membrane"/>
    <property type="evidence" value="ECO:0007669"/>
    <property type="project" value="UniProtKB-SubCell"/>
</dbReference>
<keyword evidence="3 7" id="KW-1133">Transmembrane helix</keyword>
<keyword evidence="11" id="KW-1185">Reference proteome</keyword>
<dbReference type="Pfam" id="PF00240">
    <property type="entry name" value="ubiquitin"/>
    <property type="match status" value="1"/>
</dbReference>
<evidence type="ECO:0000313" key="11">
    <source>
        <dbReference type="Proteomes" id="UP000274756"/>
    </source>
</evidence>
<evidence type="ECO:0000256" key="5">
    <source>
        <dbReference type="ARBA" id="ARBA00023230"/>
    </source>
</evidence>
<evidence type="ECO:0000256" key="2">
    <source>
        <dbReference type="ARBA" id="ARBA00022692"/>
    </source>
</evidence>
<keyword evidence="4 7" id="KW-0472">Membrane</keyword>
<evidence type="ECO:0000256" key="3">
    <source>
        <dbReference type="ARBA" id="ARBA00022989"/>
    </source>
</evidence>
<comment type="subcellular location">
    <subcellularLocation>
        <location evidence="1">Membrane</location>
    </subcellularLocation>
</comment>
<feature type="compositionally biased region" description="Polar residues" evidence="6">
    <location>
        <begin position="321"/>
        <end position="339"/>
    </location>
</feature>
<feature type="region of interest" description="Disordered" evidence="6">
    <location>
        <begin position="102"/>
        <end position="138"/>
    </location>
</feature>
<evidence type="ECO:0000313" key="10">
    <source>
        <dbReference type="Proteomes" id="UP000038040"/>
    </source>
</evidence>
<evidence type="ECO:0000256" key="7">
    <source>
        <dbReference type="SAM" id="Phobius"/>
    </source>
</evidence>
<dbReference type="EMBL" id="UYYG01000012">
    <property type="protein sequence ID" value="VDN51051.1"/>
    <property type="molecule type" value="Genomic_DNA"/>
</dbReference>
<keyword evidence="5" id="KW-0834">Unfolded protein response</keyword>
<dbReference type="PROSITE" id="PS50053">
    <property type="entry name" value="UBIQUITIN_2"/>
    <property type="match status" value="1"/>
</dbReference>
<protein>
    <submittedName>
        <fullName evidence="12">Ubiquitin-like domain-containing protein</fullName>
    </submittedName>
</protein>
<evidence type="ECO:0000259" key="8">
    <source>
        <dbReference type="PROSITE" id="PS50053"/>
    </source>
</evidence>
<evidence type="ECO:0000313" key="12">
    <source>
        <dbReference type="WBParaSite" id="DME_0000608501-mRNA-1"/>
    </source>
</evidence>
<dbReference type="GO" id="GO:0030968">
    <property type="term" value="P:endoplasmic reticulum unfolded protein response"/>
    <property type="evidence" value="ECO:0007669"/>
    <property type="project" value="TreeGrafter"/>
</dbReference>
<dbReference type="AlphaFoldDB" id="A0A0N4UF86"/>
<dbReference type="InterPro" id="IPR029071">
    <property type="entry name" value="Ubiquitin-like_domsf"/>
</dbReference>
<dbReference type="Gene3D" id="3.10.20.90">
    <property type="entry name" value="Phosphatidylinositol 3-kinase Catalytic Subunit, Chain A, domain 1"/>
    <property type="match status" value="1"/>
</dbReference>
<dbReference type="InterPro" id="IPR000626">
    <property type="entry name" value="Ubiquitin-like_dom"/>
</dbReference>
<feature type="region of interest" description="Disordered" evidence="6">
    <location>
        <begin position="305"/>
        <end position="339"/>
    </location>
</feature>
<feature type="compositionally biased region" description="Low complexity" evidence="6">
    <location>
        <begin position="107"/>
        <end position="138"/>
    </location>
</feature>
<dbReference type="OrthoDB" id="21589at2759"/>
<evidence type="ECO:0000256" key="6">
    <source>
        <dbReference type="SAM" id="MobiDB-lite"/>
    </source>
</evidence>
<keyword evidence="2 7" id="KW-0812">Transmembrane</keyword>